<dbReference type="InterPro" id="IPR036071">
    <property type="entry name" value="AMMECR1_dom_sf"/>
</dbReference>
<dbReference type="Pfam" id="PF01871">
    <property type="entry name" value="AMMECR1"/>
    <property type="match status" value="1"/>
</dbReference>
<evidence type="ECO:0000313" key="2">
    <source>
        <dbReference type="EMBL" id="OGY36306.1"/>
    </source>
</evidence>
<dbReference type="Gene3D" id="3.30.700.20">
    <property type="entry name" value="Hypothetical protein ph0010, domain 1"/>
    <property type="match status" value="1"/>
</dbReference>
<dbReference type="InterPro" id="IPR002733">
    <property type="entry name" value="AMMECR1_domain"/>
</dbReference>
<comment type="caution">
    <text evidence="2">The sequence shown here is derived from an EMBL/GenBank/DDBJ whole genome shotgun (WGS) entry which is preliminary data.</text>
</comment>
<organism evidence="2 3">
    <name type="scientific">Candidatus Andersenbacteria bacterium RIFCSPHIGHO2_12_FULL_45_11b</name>
    <dbReference type="NCBI Taxonomy" id="1797282"/>
    <lineage>
        <taxon>Bacteria</taxon>
        <taxon>Candidatus Anderseniibacteriota</taxon>
    </lineage>
</organism>
<proteinExistence type="predicted"/>
<feature type="domain" description="AMMECR1" evidence="1">
    <location>
        <begin position="7"/>
        <end position="167"/>
    </location>
</feature>
<accession>A0A1G1X8K4</accession>
<evidence type="ECO:0000259" key="1">
    <source>
        <dbReference type="Pfam" id="PF01871"/>
    </source>
</evidence>
<reference evidence="2 3" key="1">
    <citation type="journal article" date="2016" name="Nat. Commun.">
        <title>Thousands of microbial genomes shed light on interconnected biogeochemical processes in an aquifer system.</title>
        <authorList>
            <person name="Anantharaman K."/>
            <person name="Brown C.T."/>
            <person name="Hug L.A."/>
            <person name="Sharon I."/>
            <person name="Castelle C.J."/>
            <person name="Probst A.J."/>
            <person name="Thomas B.C."/>
            <person name="Singh A."/>
            <person name="Wilkins M.J."/>
            <person name="Karaoz U."/>
            <person name="Brodie E.L."/>
            <person name="Williams K.H."/>
            <person name="Hubbard S.S."/>
            <person name="Banfield J.F."/>
        </authorList>
    </citation>
    <scope>NUCLEOTIDE SEQUENCE [LARGE SCALE GENOMIC DNA]</scope>
</reference>
<protein>
    <recommendedName>
        <fullName evidence="1">AMMECR1 domain-containing protein</fullName>
    </recommendedName>
</protein>
<dbReference type="InterPro" id="IPR027485">
    <property type="entry name" value="AMMECR1_N"/>
</dbReference>
<dbReference type="EMBL" id="MHHS01000036">
    <property type="protein sequence ID" value="OGY36306.1"/>
    <property type="molecule type" value="Genomic_DNA"/>
</dbReference>
<dbReference type="SUPFAM" id="SSF143447">
    <property type="entry name" value="AMMECR1-like"/>
    <property type="match status" value="1"/>
</dbReference>
<dbReference type="Proteomes" id="UP000177941">
    <property type="component" value="Unassembled WGS sequence"/>
</dbReference>
<sequence length="172" mass="19265">MSGLYGKIAKQAAEHYAKTGEYLALSIPLPQELLRQKACYVIIGEEPGHHLRAMHGSPLPSMPNLAQEIIRNTVEAIIQQGVQIRPIDAAQYTYTVGVLGFMERITSREHLMPMVYGLYVRSDTNKSAALLPRRVGIETADEQIATAIREAKIDPHHEVVTMYRFPVMFYGS</sequence>
<evidence type="ECO:0000313" key="3">
    <source>
        <dbReference type="Proteomes" id="UP000177941"/>
    </source>
</evidence>
<dbReference type="AlphaFoldDB" id="A0A1G1X8K4"/>
<name>A0A1G1X8K4_9BACT</name>
<gene>
    <name evidence="2" type="ORF">A3E36_00110</name>
</gene>